<dbReference type="PANTHER" id="PTHR43022:SF1">
    <property type="entry name" value="PROTEIN SMF"/>
    <property type="match status" value="1"/>
</dbReference>
<organism evidence="3 4">
    <name type="scientific">Commensalibacter intestini A911</name>
    <dbReference type="NCBI Taxonomy" id="1088868"/>
    <lineage>
        <taxon>Bacteria</taxon>
        <taxon>Pseudomonadati</taxon>
        <taxon>Pseudomonadota</taxon>
        <taxon>Alphaproteobacteria</taxon>
        <taxon>Acetobacterales</taxon>
        <taxon>Acetobacteraceae</taxon>
    </lineage>
</organism>
<dbReference type="InterPro" id="IPR057666">
    <property type="entry name" value="DrpA_SLOG"/>
</dbReference>
<dbReference type="STRING" id="1088868.CIN_04270"/>
<dbReference type="PATRIC" id="fig|1088868.3.peg.428"/>
<dbReference type="SUPFAM" id="SSF102405">
    <property type="entry name" value="MCP/YpsA-like"/>
    <property type="match status" value="1"/>
</dbReference>
<sequence>MTNNNFQDIEYQIFAALIQIKGIGYQTLYNFIKNENSLKSILQTNNIDELNKLLGRHINSDFLIGNLWEDCLKNLLKTGQEYIQFLRTKNIQLLLYTDNAFPNFPKNMKNPVFWLFVQGKIENLHNQFILALVGSREYTNIGKFLTETLLYGISNTDKPFVTISGLAAGIDQLVHTLSLYLHIPTIAVLGNGLLQNYPENSHYLRTRILENDGTIISEYFPNSKPTQNSFIHRNRIQAALANVITPLEWKIKSGTAHTVKFAYEMNKKIICVETPICQNYYLAHALANEDAEKRYSAKKYIFPNDINLFIKEIQNNDTITNYPTQMSFKI</sequence>
<dbReference type="GO" id="GO:0009294">
    <property type="term" value="P:DNA-mediated transformation"/>
    <property type="evidence" value="ECO:0007669"/>
    <property type="project" value="InterPro"/>
</dbReference>
<comment type="caution">
    <text evidence="3">The sequence shown here is derived from an EMBL/GenBank/DDBJ whole genome shotgun (WGS) entry which is preliminary data.</text>
</comment>
<dbReference type="InterPro" id="IPR003488">
    <property type="entry name" value="DprA"/>
</dbReference>
<gene>
    <name evidence="3" type="ORF">CIN_04270</name>
</gene>
<reference evidence="3 4" key="1">
    <citation type="submission" date="2011-10" db="EMBL/GenBank/DDBJ databases">
        <title>Genome Sequence of Commensalibacter intestini A911, isolated from Drosophila gut.</title>
        <authorList>
            <person name="Lee W.-J."/>
            <person name="Kim E.-K."/>
        </authorList>
    </citation>
    <scope>NUCLEOTIDE SEQUENCE [LARGE SCALE GENOMIC DNA]</scope>
    <source>
        <strain evidence="3 4">A911</strain>
    </source>
</reference>
<dbReference type="eggNOG" id="COG0758">
    <property type="taxonomic scope" value="Bacteria"/>
</dbReference>
<evidence type="ECO:0000259" key="2">
    <source>
        <dbReference type="Pfam" id="PF02481"/>
    </source>
</evidence>
<accession>G6EYA7</accession>
<dbReference type="Gene3D" id="3.40.50.450">
    <property type="match status" value="1"/>
</dbReference>
<dbReference type="EMBL" id="AGFR01000003">
    <property type="protein sequence ID" value="EHD14495.1"/>
    <property type="molecule type" value="Genomic_DNA"/>
</dbReference>
<dbReference type="RefSeq" id="WP_008853417.1">
    <property type="nucleotide sequence ID" value="NZ_AGFR01000003.1"/>
</dbReference>
<evidence type="ECO:0000313" key="3">
    <source>
        <dbReference type="EMBL" id="EHD14495.1"/>
    </source>
</evidence>
<dbReference type="OrthoDB" id="9785707at2"/>
<name>G6EYA7_9PROT</name>
<proteinExistence type="inferred from homology"/>
<evidence type="ECO:0000313" key="4">
    <source>
        <dbReference type="Proteomes" id="UP000005939"/>
    </source>
</evidence>
<comment type="similarity">
    <text evidence="1">Belongs to the DprA/Smf family.</text>
</comment>
<protein>
    <recommendedName>
        <fullName evidence="2">Smf/DprA SLOG domain-containing protein</fullName>
    </recommendedName>
</protein>
<dbReference type="Pfam" id="PF02481">
    <property type="entry name" value="DNA_processg_A"/>
    <property type="match status" value="1"/>
</dbReference>
<dbReference type="PANTHER" id="PTHR43022">
    <property type="entry name" value="PROTEIN SMF"/>
    <property type="match status" value="1"/>
</dbReference>
<dbReference type="AlphaFoldDB" id="G6EYA7"/>
<dbReference type="Proteomes" id="UP000005939">
    <property type="component" value="Unassembled WGS sequence"/>
</dbReference>
<evidence type="ECO:0000256" key="1">
    <source>
        <dbReference type="ARBA" id="ARBA00006525"/>
    </source>
</evidence>
<feature type="domain" description="Smf/DprA SLOG" evidence="2">
    <location>
        <begin position="93"/>
        <end position="292"/>
    </location>
</feature>